<reference evidence="2" key="1">
    <citation type="submission" date="2020-08" db="EMBL/GenBank/DDBJ databases">
        <title>Genome public.</title>
        <authorList>
            <person name="Liu C."/>
            <person name="Sun Q."/>
        </authorList>
    </citation>
    <scope>NUCLEOTIDE SEQUENCE</scope>
    <source>
        <strain evidence="2">BX15</strain>
    </source>
</reference>
<keyword evidence="3" id="KW-1185">Reference proteome</keyword>
<sequence>MMTIEKTARELRRRIKAAGFREITLTMACNGDKVTVSPCYSGCGTPASFDQVEYYLIYSPSLPWLGGDTLESVAGQLNSYSKRLKEAEVERERLAEIRNKLEAEPMGCDEWEELFSFYSDFYKDVYGHRPRDVVRPF</sequence>
<gene>
    <name evidence="2" type="ORF">H8Z83_03700</name>
</gene>
<dbReference type="RefSeq" id="WP_187013782.1">
    <property type="nucleotide sequence ID" value="NZ_JACOQI010000002.1"/>
</dbReference>
<comment type="caution">
    <text evidence="2">The sequence shown here is derived from an EMBL/GenBank/DDBJ whole genome shotgun (WGS) entry which is preliminary data.</text>
</comment>
<keyword evidence="1" id="KW-0175">Coiled coil</keyword>
<evidence type="ECO:0000256" key="1">
    <source>
        <dbReference type="SAM" id="Coils"/>
    </source>
</evidence>
<dbReference type="EMBL" id="JACOQI010000002">
    <property type="protein sequence ID" value="MBC5769428.1"/>
    <property type="molecule type" value="Genomic_DNA"/>
</dbReference>
<dbReference type="AlphaFoldDB" id="A0A923MFK3"/>
<evidence type="ECO:0000313" key="2">
    <source>
        <dbReference type="EMBL" id="MBC5769428.1"/>
    </source>
</evidence>
<organism evidence="2 3">
    <name type="scientific">Dysosmobacter segnis</name>
    <dbReference type="NCBI Taxonomy" id="2763042"/>
    <lineage>
        <taxon>Bacteria</taxon>
        <taxon>Bacillati</taxon>
        <taxon>Bacillota</taxon>
        <taxon>Clostridia</taxon>
        <taxon>Eubacteriales</taxon>
        <taxon>Oscillospiraceae</taxon>
        <taxon>Dysosmobacter</taxon>
    </lineage>
</organism>
<name>A0A923MFK3_9FIRM</name>
<proteinExistence type="predicted"/>
<feature type="coiled-coil region" evidence="1">
    <location>
        <begin position="70"/>
        <end position="104"/>
    </location>
</feature>
<dbReference type="Proteomes" id="UP000620327">
    <property type="component" value="Unassembled WGS sequence"/>
</dbReference>
<protein>
    <submittedName>
        <fullName evidence="2">Uncharacterized protein</fullName>
    </submittedName>
</protein>
<evidence type="ECO:0000313" key="3">
    <source>
        <dbReference type="Proteomes" id="UP000620327"/>
    </source>
</evidence>
<accession>A0A923MFK3</accession>